<protein>
    <submittedName>
        <fullName evidence="1">Uncharacterized protein</fullName>
    </submittedName>
</protein>
<evidence type="ECO:0000313" key="1">
    <source>
        <dbReference type="Ensembl" id="ENSBMSP00010025864.1"/>
    </source>
</evidence>
<reference evidence="1" key="1">
    <citation type="submission" date="2023-09" db="UniProtKB">
        <authorList>
            <consortium name="Ensembl"/>
        </authorList>
    </citation>
    <scope>IDENTIFICATION</scope>
</reference>
<organism evidence="1">
    <name type="scientific">Balaenoptera musculus</name>
    <name type="common">Blue whale</name>
    <dbReference type="NCBI Taxonomy" id="9771"/>
    <lineage>
        <taxon>Eukaryota</taxon>
        <taxon>Metazoa</taxon>
        <taxon>Chordata</taxon>
        <taxon>Craniata</taxon>
        <taxon>Vertebrata</taxon>
        <taxon>Euteleostomi</taxon>
        <taxon>Mammalia</taxon>
        <taxon>Eutheria</taxon>
        <taxon>Laurasiatheria</taxon>
        <taxon>Artiodactyla</taxon>
        <taxon>Whippomorpha</taxon>
        <taxon>Cetacea</taxon>
        <taxon>Mysticeti</taxon>
        <taxon>Balaenopteridae</taxon>
        <taxon>Balaenoptera</taxon>
    </lineage>
</organism>
<dbReference type="AlphaFoldDB" id="A0A8C0DS72"/>
<name>A0A8C0DS72_BALMU</name>
<dbReference type="GeneTree" id="ENSGT01000000220849"/>
<proteinExistence type="predicted"/>
<sequence>MSRLRISLGKRREKNSVLDTKEFMLSISIRRESVRRYPRDNDGKINMHHLREPSLSIKGNIVLYYPKPWELAGSDIPEVSTVVIHIPDISLYKPPKSIAGVLL</sequence>
<dbReference type="Ensembl" id="ENSBMST00010028470.1">
    <property type="protein sequence ID" value="ENSBMSP00010025864.1"/>
    <property type="gene ID" value="ENSBMSG00010018790.1"/>
</dbReference>
<accession>A0A8C0DS72</accession>